<reference evidence="1 2" key="1">
    <citation type="submission" date="2017-09" db="EMBL/GenBank/DDBJ databases">
        <title>Large-scale bioinformatics analysis of Bacillus genomes uncovers conserved roles of natural products in bacterial physiology.</title>
        <authorList>
            <consortium name="Agbiome Team Llc"/>
            <person name="Bleich R.M."/>
            <person name="Kirk G.J."/>
            <person name="Santa Maria K.C."/>
            <person name="Allen S.E."/>
            <person name="Farag S."/>
            <person name="Shank E.A."/>
            <person name="Bowers A."/>
        </authorList>
    </citation>
    <scope>NUCLEOTIDE SEQUENCE [LARGE SCALE GENOMIC DNA]</scope>
    <source>
        <strain evidence="1 2">AFS005140</strain>
    </source>
</reference>
<name>A0ABD6SN00_BACTU</name>
<protein>
    <submittedName>
        <fullName evidence="1">Uncharacterized protein</fullName>
    </submittedName>
</protein>
<dbReference type="Proteomes" id="UP000219897">
    <property type="component" value="Unassembled WGS sequence"/>
</dbReference>
<gene>
    <name evidence="1" type="ORF">CN495_07610</name>
</gene>
<dbReference type="AlphaFoldDB" id="A0ABD6SN00"/>
<proteinExistence type="predicted"/>
<accession>A0ABD6SN00</accession>
<evidence type="ECO:0000313" key="1">
    <source>
        <dbReference type="EMBL" id="PER55612.1"/>
    </source>
</evidence>
<dbReference type="RefSeq" id="WP_098316960.1">
    <property type="nucleotide sequence ID" value="NZ_NTYF01000023.1"/>
</dbReference>
<sequence>MEKRTIELFGRQVEKEGDAIRALRVDDLTVAELVDCEKGLVQIRATIKAVETVSEDIEDVTYTVHSDGKVVTGIADTYDFVIRSAVYEVGSYVNRIGETEELHVLATLLGAGRIGDMEAVLVGLELPSVNITMYIPRHRIGLVHNRGFIYSKSFLDAGAGQEHQQLDKSIKIRRDGKQAISRKYDMYGRKLIDTESAVKG</sequence>
<organism evidence="1 2">
    <name type="scientific">Bacillus thuringiensis</name>
    <dbReference type="NCBI Taxonomy" id="1428"/>
    <lineage>
        <taxon>Bacteria</taxon>
        <taxon>Bacillati</taxon>
        <taxon>Bacillota</taxon>
        <taxon>Bacilli</taxon>
        <taxon>Bacillales</taxon>
        <taxon>Bacillaceae</taxon>
        <taxon>Bacillus</taxon>
        <taxon>Bacillus cereus group</taxon>
    </lineage>
</organism>
<evidence type="ECO:0000313" key="2">
    <source>
        <dbReference type="Proteomes" id="UP000219897"/>
    </source>
</evidence>
<dbReference type="EMBL" id="NTYF01000023">
    <property type="protein sequence ID" value="PER55612.1"/>
    <property type="molecule type" value="Genomic_DNA"/>
</dbReference>
<comment type="caution">
    <text evidence="1">The sequence shown here is derived from an EMBL/GenBank/DDBJ whole genome shotgun (WGS) entry which is preliminary data.</text>
</comment>